<evidence type="ECO:0008006" key="9">
    <source>
        <dbReference type="Google" id="ProtNLM"/>
    </source>
</evidence>
<evidence type="ECO:0000256" key="1">
    <source>
        <dbReference type="ARBA" id="ARBA00022723"/>
    </source>
</evidence>
<evidence type="ECO:0000313" key="8">
    <source>
        <dbReference type="Proteomes" id="UP001152799"/>
    </source>
</evidence>
<evidence type="ECO:0000256" key="2">
    <source>
        <dbReference type="ARBA" id="ARBA00022771"/>
    </source>
</evidence>
<keyword evidence="8" id="KW-1185">Reference proteome</keyword>
<keyword evidence="4" id="KW-1133">Transmembrane helix</keyword>
<keyword evidence="1" id="KW-0479">Metal-binding</keyword>
<protein>
    <recommendedName>
        <fullName evidence="9">DUF4806 domain-containing protein</fullName>
    </recommendedName>
</protein>
<evidence type="ECO:0000256" key="3">
    <source>
        <dbReference type="ARBA" id="ARBA00022833"/>
    </source>
</evidence>
<reference evidence="7" key="1">
    <citation type="submission" date="2022-01" db="EMBL/GenBank/DDBJ databases">
        <authorList>
            <person name="King R."/>
        </authorList>
    </citation>
    <scope>NUCLEOTIDE SEQUENCE</scope>
</reference>
<dbReference type="InterPro" id="IPR032071">
    <property type="entry name" value="DUF4806"/>
</dbReference>
<gene>
    <name evidence="7" type="ORF">CEUTPL_LOCUS4961</name>
</gene>
<dbReference type="Pfam" id="PF04500">
    <property type="entry name" value="FLYWCH"/>
    <property type="match status" value="1"/>
</dbReference>
<keyword evidence="2" id="KW-0863">Zinc-finger</keyword>
<dbReference type="PANTHER" id="PTHR34153">
    <property type="entry name" value="SI:CH211-262H13.3-RELATED-RELATED"/>
    <property type="match status" value="1"/>
</dbReference>
<organism evidence="7 8">
    <name type="scientific">Ceutorhynchus assimilis</name>
    <name type="common">cabbage seed weevil</name>
    <dbReference type="NCBI Taxonomy" id="467358"/>
    <lineage>
        <taxon>Eukaryota</taxon>
        <taxon>Metazoa</taxon>
        <taxon>Ecdysozoa</taxon>
        <taxon>Arthropoda</taxon>
        <taxon>Hexapoda</taxon>
        <taxon>Insecta</taxon>
        <taxon>Pterygota</taxon>
        <taxon>Neoptera</taxon>
        <taxon>Endopterygota</taxon>
        <taxon>Coleoptera</taxon>
        <taxon>Polyphaga</taxon>
        <taxon>Cucujiformia</taxon>
        <taxon>Curculionidae</taxon>
        <taxon>Ceutorhynchinae</taxon>
        <taxon>Ceutorhynchus</taxon>
    </lineage>
</organism>
<evidence type="ECO:0000259" key="5">
    <source>
        <dbReference type="Pfam" id="PF04500"/>
    </source>
</evidence>
<keyword evidence="3" id="KW-0862">Zinc</keyword>
<dbReference type="Proteomes" id="UP001152799">
    <property type="component" value="Chromosome 2"/>
</dbReference>
<feature type="domain" description="FLYWCH-type" evidence="5">
    <location>
        <begin position="99"/>
        <end position="153"/>
    </location>
</feature>
<accession>A0A9N9MHF3</accession>
<proteinExistence type="predicted"/>
<dbReference type="Pfam" id="PF16064">
    <property type="entry name" value="DUF4806"/>
    <property type="match status" value="1"/>
</dbReference>
<evidence type="ECO:0000259" key="6">
    <source>
        <dbReference type="Pfam" id="PF16064"/>
    </source>
</evidence>
<feature type="transmembrane region" description="Helical" evidence="4">
    <location>
        <begin position="70"/>
        <end position="94"/>
    </location>
</feature>
<keyword evidence="4" id="KW-0472">Membrane</keyword>
<keyword evidence="4" id="KW-0812">Transmembrane</keyword>
<dbReference type="InterPro" id="IPR007588">
    <property type="entry name" value="Znf_FLYWCH"/>
</dbReference>
<dbReference type="PANTHER" id="PTHR34153:SF2">
    <property type="entry name" value="SI:CH211-262H13.3-RELATED"/>
    <property type="match status" value="1"/>
</dbReference>
<dbReference type="GO" id="GO:0008270">
    <property type="term" value="F:zinc ion binding"/>
    <property type="evidence" value="ECO:0007669"/>
    <property type="project" value="UniProtKB-KW"/>
</dbReference>
<dbReference type="AlphaFoldDB" id="A0A9N9MHF3"/>
<name>A0A9N9MHF3_9CUCU</name>
<evidence type="ECO:0000256" key="4">
    <source>
        <dbReference type="SAM" id="Phobius"/>
    </source>
</evidence>
<evidence type="ECO:0000313" key="7">
    <source>
        <dbReference type="EMBL" id="CAG9764321.1"/>
    </source>
</evidence>
<feature type="domain" description="DUF4806" evidence="6">
    <location>
        <begin position="235"/>
        <end position="300"/>
    </location>
</feature>
<dbReference type="OrthoDB" id="6781827at2759"/>
<sequence length="347" mass="39806">MSKIIERFVADQLTAFLSSSYKSPSTQSRFREYHSTIDCFVTYTSCLILLDFSKAFDTINHDIVRMKLQYLGLGAMSLIFFTISLIGLKEWLIYFSVAQKHPKIIFDNYEFRMRHMKSSNKTLWICTQDKNKCKVRIQSSGNRLLIKNIAHNHVPTFNVAHPGRGLSGHYIVVTIVGDVDGQPTDNDSETTLEAIVGIKKTLEIMNARLRNIELTINSKFHNPQGGIKNEISKLLPVESLEKLEELELRIQNESDRESLFQVLQYIGGTSEKSCVVRCIEKLLSNQCGMFCSWTGKKGNFKIKDLESVQVVKDAVRISFPQIKDDVFERAIRSWLQFAKLRHDRGKK</sequence>
<dbReference type="EMBL" id="OU892278">
    <property type="protein sequence ID" value="CAG9764321.1"/>
    <property type="molecule type" value="Genomic_DNA"/>
</dbReference>
<dbReference type="Gene3D" id="2.20.25.240">
    <property type="match status" value="1"/>
</dbReference>